<dbReference type="InterPro" id="IPR000719">
    <property type="entry name" value="Prot_kinase_dom"/>
</dbReference>
<comment type="catalytic activity">
    <reaction evidence="1">
        <text>GTP = 3',5'-cyclic GMP + diphosphate</text>
        <dbReference type="Rhea" id="RHEA:13665"/>
        <dbReference type="ChEBI" id="CHEBI:33019"/>
        <dbReference type="ChEBI" id="CHEBI:37565"/>
        <dbReference type="ChEBI" id="CHEBI:57746"/>
        <dbReference type="EC" id="4.6.1.2"/>
    </reaction>
</comment>
<evidence type="ECO:0000313" key="18">
    <source>
        <dbReference type="Proteomes" id="UP000186922"/>
    </source>
</evidence>
<dbReference type="Gene3D" id="6.10.250.780">
    <property type="match status" value="1"/>
</dbReference>
<dbReference type="GO" id="GO:0005524">
    <property type="term" value="F:ATP binding"/>
    <property type="evidence" value="ECO:0007669"/>
    <property type="project" value="InterPro"/>
</dbReference>
<dbReference type="Gene3D" id="3.40.50.2300">
    <property type="match status" value="1"/>
</dbReference>
<evidence type="ECO:0000256" key="9">
    <source>
        <dbReference type="ARBA" id="ARBA00022989"/>
    </source>
</evidence>
<dbReference type="EC" id="4.6.1.2" evidence="4"/>
<dbReference type="GO" id="GO:0004383">
    <property type="term" value="F:guanylate cyclase activity"/>
    <property type="evidence" value="ECO:0007669"/>
    <property type="project" value="UniProtKB-EC"/>
</dbReference>
<dbReference type="GO" id="GO:0001653">
    <property type="term" value="F:peptide receptor activity"/>
    <property type="evidence" value="ECO:0007669"/>
    <property type="project" value="TreeGrafter"/>
</dbReference>
<keyword evidence="10" id="KW-0472">Membrane</keyword>
<evidence type="ECO:0000256" key="12">
    <source>
        <dbReference type="ARBA" id="ARBA00023239"/>
    </source>
</evidence>
<dbReference type="InterPro" id="IPR011009">
    <property type="entry name" value="Kinase-like_dom_sf"/>
</dbReference>
<dbReference type="InterPro" id="IPR028082">
    <property type="entry name" value="Peripla_BP_I"/>
</dbReference>
<evidence type="ECO:0000256" key="2">
    <source>
        <dbReference type="ARBA" id="ARBA00004167"/>
    </source>
</evidence>
<dbReference type="Proteomes" id="UP000186922">
    <property type="component" value="Unassembled WGS sequence"/>
</dbReference>
<keyword evidence="6" id="KW-0812">Transmembrane</keyword>
<keyword evidence="5" id="KW-1003">Cell membrane</keyword>
<gene>
    <name evidence="17" type="primary">RvY_08220-1</name>
    <name evidence="17" type="synonym">RvY_08220.1</name>
    <name evidence="17" type="ORF">RvY_08220</name>
</gene>
<organism evidence="17 18">
    <name type="scientific">Ramazzottius varieornatus</name>
    <name type="common">Water bear</name>
    <name type="synonym">Tardigrade</name>
    <dbReference type="NCBI Taxonomy" id="947166"/>
    <lineage>
        <taxon>Eukaryota</taxon>
        <taxon>Metazoa</taxon>
        <taxon>Ecdysozoa</taxon>
        <taxon>Tardigrada</taxon>
        <taxon>Eutardigrada</taxon>
        <taxon>Parachela</taxon>
        <taxon>Hypsibioidea</taxon>
        <taxon>Ramazzottiidae</taxon>
        <taxon>Ramazzottius</taxon>
    </lineage>
</organism>
<dbReference type="Gene3D" id="1.10.510.10">
    <property type="entry name" value="Transferase(Phosphotransferase) domain 1"/>
    <property type="match status" value="1"/>
</dbReference>
<dbReference type="GO" id="GO:0035556">
    <property type="term" value="P:intracellular signal transduction"/>
    <property type="evidence" value="ECO:0007669"/>
    <property type="project" value="InterPro"/>
</dbReference>
<dbReference type="Pfam" id="PF07714">
    <property type="entry name" value="PK_Tyr_Ser-Thr"/>
    <property type="match status" value="1"/>
</dbReference>
<keyword evidence="9" id="KW-1133">Transmembrane helix</keyword>
<evidence type="ECO:0000256" key="3">
    <source>
        <dbReference type="ARBA" id="ARBA00004236"/>
    </source>
</evidence>
<evidence type="ECO:0000256" key="10">
    <source>
        <dbReference type="ARBA" id="ARBA00023136"/>
    </source>
</evidence>
<dbReference type="InterPro" id="IPR001054">
    <property type="entry name" value="A/G_cyclase"/>
</dbReference>
<evidence type="ECO:0000256" key="14">
    <source>
        <dbReference type="SAM" id="Coils"/>
    </source>
</evidence>
<evidence type="ECO:0000256" key="13">
    <source>
        <dbReference type="ARBA" id="ARBA00023293"/>
    </source>
</evidence>
<dbReference type="Pfam" id="PF01094">
    <property type="entry name" value="ANF_receptor"/>
    <property type="match status" value="1"/>
</dbReference>
<dbReference type="GO" id="GO:0004016">
    <property type="term" value="F:adenylate cyclase activity"/>
    <property type="evidence" value="ECO:0007669"/>
    <property type="project" value="TreeGrafter"/>
</dbReference>
<evidence type="ECO:0000256" key="11">
    <source>
        <dbReference type="ARBA" id="ARBA00023180"/>
    </source>
</evidence>
<dbReference type="FunFam" id="3.30.70.1230:FF:000050">
    <property type="entry name" value="Guanylate cyclase"/>
    <property type="match status" value="1"/>
</dbReference>
<dbReference type="SMART" id="SM00044">
    <property type="entry name" value="CYCc"/>
    <property type="match status" value="1"/>
</dbReference>
<feature type="domain" description="Protein kinase" evidence="15">
    <location>
        <begin position="399"/>
        <end position="676"/>
    </location>
</feature>
<keyword evidence="18" id="KW-1185">Reference proteome</keyword>
<proteinExistence type="predicted"/>
<dbReference type="CDD" id="cd06352">
    <property type="entry name" value="PBP1_NPR_GC-like"/>
    <property type="match status" value="1"/>
</dbReference>
<dbReference type="PANTHER" id="PTHR11920">
    <property type="entry name" value="GUANYLYL CYCLASE"/>
    <property type="match status" value="1"/>
</dbReference>
<evidence type="ECO:0000313" key="17">
    <source>
        <dbReference type="EMBL" id="GAU96842.1"/>
    </source>
</evidence>
<comment type="caution">
    <text evidence="17">The sequence shown here is derived from an EMBL/GenBank/DDBJ whole genome shotgun (WGS) entry which is preliminary data.</text>
</comment>
<feature type="domain" description="Guanylate cyclase" evidence="16">
    <location>
        <begin position="746"/>
        <end position="876"/>
    </location>
</feature>
<dbReference type="GO" id="GO:0005886">
    <property type="term" value="C:plasma membrane"/>
    <property type="evidence" value="ECO:0007669"/>
    <property type="project" value="UniProtKB-SubCell"/>
</dbReference>
<dbReference type="Pfam" id="PF00211">
    <property type="entry name" value="Guanylate_cyc"/>
    <property type="match status" value="1"/>
</dbReference>
<dbReference type="CDD" id="cd07302">
    <property type="entry name" value="CHD"/>
    <property type="match status" value="1"/>
</dbReference>
<keyword evidence="12" id="KW-0456">Lyase</keyword>
<keyword evidence="7" id="KW-0732">Signal</keyword>
<evidence type="ECO:0000259" key="15">
    <source>
        <dbReference type="PROSITE" id="PS50011"/>
    </source>
</evidence>
<keyword evidence="13" id="KW-0141">cGMP biosynthesis</keyword>
<dbReference type="InterPro" id="IPR029787">
    <property type="entry name" value="Nucleotide_cyclase"/>
</dbReference>
<dbReference type="AlphaFoldDB" id="A0A1D1V9U8"/>
<evidence type="ECO:0000256" key="1">
    <source>
        <dbReference type="ARBA" id="ARBA00001436"/>
    </source>
</evidence>
<keyword evidence="14" id="KW-0175">Coiled coil</keyword>
<evidence type="ECO:0000256" key="7">
    <source>
        <dbReference type="ARBA" id="ARBA00022729"/>
    </source>
</evidence>
<evidence type="ECO:0000256" key="4">
    <source>
        <dbReference type="ARBA" id="ARBA00012202"/>
    </source>
</evidence>
<dbReference type="OrthoDB" id="4062651at2759"/>
<name>A0A1D1V9U8_RAMVA</name>
<evidence type="ECO:0000256" key="8">
    <source>
        <dbReference type="ARBA" id="ARBA00022741"/>
    </source>
</evidence>
<dbReference type="EMBL" id="BDGG01000003">
    <property type="protein sequence ID" value="GAU96842.1"/>
    <property type="molecule type" value="Genomic_DNA"/>
</dbReference>
<reference evidence="17 18" key="1">
    <citation type="journal article" date="2016" name="Nat. Commun.">
        <title>Extremotolerant tardigrade genome and improved radiotolerance of human cultured cells by tardigrade-unique protein.</title>
        <authorList>
            <person name="Hashimoto T."/>
            <person name="Horikawa D.D."/>
            <person name="Saito Y."/>
            <person name="Kuwahara H."/>
            <person name="Kozuka-Hata H."/>
            <person name="Shin-I T."/>
            <person name="Minakuchi Y."/>
            <person name="Ohishi K."/>
            <person name="Motoyama A."/>
            <person name="Aizu T."/>
            <person name="Enomoto A."/>
            <person name="Kondo K."/>
            <person name="Tanaka S."/>
            <person name="Hara Y."/>
            <person name="Koshikawa S."/>
            <person name="Sagara H."/>
            <person name="Miura T."/>
            <person name="Yokobori S."/>
            <person name="Miyagawa K."/>
            <person name="Suzuki Y."/>
            <person name="Kubo T."/>
            <person name="Oyama M."/>
            <person name="Kohara Y."/>
            <person name="Fujiyama A."/>
            <person name="Arakawa K."/>
            <person name="Katayama T."/>
            <person name="Toyoda A."/>
            <person name="Kunieda T."/>
        </authorList>
    </citation>
    <scope>NUCLEOTIDE SEQUENCE [LARGE SCALE GENOMIC DNA]</scope>
    <source>
        <strain evidence="17 18">YOKOZUNA-1</strain>
    </source>
</reference>
<dbReference type="InterPro" id="IPR050401">
    <property type="entry name" value="Cyclic_nucleotide_synthase"/>
</dbReference>
<dbReference type="GO" id="GO:0007168">
    <property type="term" value="P:receptor guanylyl cyclase signaling pathway"/>
    <property type="evidence" value="ECO:0007669"/>
    <property type="project" value="TreeGrafter"/>
</dbReference>
<keyword evidence="11" id="KW-0325">Glycoprotein</keyword>
<dbReference type="SUPFAM" id="SSF53822">
    <property type="entry name" value="Periplasmic binding protein-like I"/>
    <property type="match status" value="1"/>
</dbReference>
<sequence>MLRFLPYQQNDLVQTMTLFLTRHKWLDIVLLCDVNPSLGNFFTVACQGFQDGILQMPGTNLMSYNFDTRSPTDYGHYLTLGSLRSRIFVIVAHGNITRDIMIQAHKLKMTNGDYVYITTYPLEHPLYGFYKWRFEDENDDAAREAFLSLYFVSTRPLRGPDYRSFEVELKYRAYKDYQFMYAADERVSAFTALQHTVVTFTGDIINETLAETGVINDGKTIMQKAFALRNVSSVTGDFMINNGDRVQYIYVIVGMQHHTYTFREYFEYDTTVRKLARTPGQRLEWAYRQDAPPNTPFCGFDGSDVRCSNALSITVGIICGLIAAALILGLTVFCVAKHTKSDVELDDPRWSIPRDEINFLNLQSNMSASQTASRNIGSTVAKSQYSLRTGLNSQVSGSRVTKGTRGSGMTNSVTKDAHVAKWKNKLVWVHEIKLSHKFSPSGAQEDLIRKMKRINGPNLAHFYGFSPHDGVEMGVLCEIVARGSMTDLMASDKVKFDMALKNSVIRDLTNGLMYLHDSLVGHHGDVNCGNCLLDNRFVLKLAYYRLDFLPRATPSSLDEDNEYRQFLCFAPEQLRAPITHIFRGSKEADVYSYGHTLYNLAAEVEPFEEEMTQHNFTPKVIVDKVITQSIIAFRPRIPNGMDRTLRTIIEQCWDDKPLNRPTMKAVDRLLNTIPGFQRDTNFVDSLLQRMSQYAEELENRIAAATAGMIEEKKKSEELLFQVLPRHLALALTQGRKIEPESFSAVTIGFTAIANFGDIALQSTPMQIVDLLNDLYSMFDATLELFNVYKVETISDSYMIASGLPERNGDEHSRQIAKVSLELMAESDNFKIRHRPNERLQLKIGFHTGACAAGIVGSKMPRYCLFGDTINTASRMTSFGKALKIHVSTSAKEHLDRFKEFRFSFRGLVEIKGKGQQPCYWLLQKHEQDDGQVHAPQSLA</sequence>
<comment type="subcellular location">
    <subcellularLocation>
        <location evidence="3">Cell membrane</location>
    </subcellularLocation>
    <subcellularLocation>
        <location evidence="2">Membrane</location>
        <topology evidence="2">Single-pass membrane protein</topology>
    </subcellularLocation>
</comment>
<dbReference type="PROSITE" id="PS50011">
    <property type="entry name" value="PROTEIN_KINASE_DOM"/>
    <property type="match status" value="1"/>
</dbReference>
<dbReference type="PROSITE" id="PS50125">
    <property type="entry name" value="GUANYLATE_CYCLASE_2"/>
    <property type="match status" value="1"/>
</dbReference>
<dbReference type="STRING" id="947166.A0A1D1V9U8"/>
<evidence type="ECO:0000256" key="5">
    <source>
        <dbReference type="ARBA" id="ARBA00022475"/>
    </source>
</evidence>
<dbReference type="PANTHER" id="PTHR11920:SF335">
    <property type="entry name" value="GUANYLATE CYCLASE"/>
    <property type="match status" value="1"/>
</dbReference>
<accession>A0A1D1V9U8</accession>
<dbReference type="InterPro" id="IPR001828">
    <property type="entry name" value="ANF_lig-bd_rcpt"/>
</dbReference>
<dbReference type="Gene3D" id="3.30.70.1230">
    <property type="entry name" value="Nucleotide cyclase"/>
    <property type="match status" value="1"/>
</dbReference>
<keyword evidence="8" id="KW-0547">Nucleotide-binding</keyword>
<dbReference type="GO" id="GO:0004672">
    <property type="term" value="F:protein kinase activity"/>
    <property type="evidence" value="ECO:0007669"/>
    <property type="project" value="InterPro"/>
</dbReference>
<feature type="coiled-coil region" evidence="14">
    <location>
        <begin position="687"/>
        <end position="714"/>
    </location>
</feature>
<protein>
    <recommendedName>
        <fullName evidence="4">guanylate cyclase</fullName>
        <ecNumber evidence="4">4.6.1.2</ecNumber>
    </recommendedName>
</protein>
<dbReference type="InterPro" id="IPR001245">
    <property type="entry name" value="Ser-Thr/Tyr_kinase_cat_dom"/>
</dbReference>
<dbReference type="SUPFAM" id="SSF55073">
    <property type="entry name" value="Nucleotide cyclase"/>
    <property type="match status" value="1"/>
</dbReference>
<evidence type="ECO:0000256" key="6">
    <source>
        <dbReference type="ARBA" id="ARBA00022692"/>
    </source>
</evidence>
<evidence type="ECO:0000259" key="16">
    <source>
        <dbReference type="PROSITE" id="PS50125"/>
    </source>
</evidence>
<dbReference type="SUPFAM" id="SSF56112">
    <property type="entry name" value="Protein kinase-like (PK-like)"/>
    <property type="match status" value="1"/>
</dbReference>